<protein>
    <submittedName>
        <fullName evidence="3">Uncharacterized protein</fullName>
    </submittedName>
</protein>
<proteinExistence type="predicted"/>
<dbReference type="PROSITE" id="PS00233">
    <property type="entry name" value="CHIT_BIND_RR_1"/>
    <property type="match status" value="1"/>
</dbReference>
<reference evidence="3 4" key="1">
    <citation type="submission" date="2023-03" db="EMBL/GenBank/DDBJ databases">
        <title>High-quality genome of Scylla paramamosain provides insights in environmental adaptation.</title>
        <authorList>
            <person name="Zhang L."/>
        </authorList>
    </citation>
    <scope>NUCLEOTIDE SEQUENCE [LARGE SCALE GENOMIC DNA]</scope>
    <source>
        <strain evidence="3">LZ_2023a</strain>
        <tissue evidence="3">Muscle</tissue>
    </source>
</reference>
<evidence type="ECO:0000256" key="2">
    <source>
        <dbReference type="PROSITE-ProRule" id="PRU00497"/>
    </source>
</evidence>
<gene>
    <name evidence="3" type="ORF">O3P69_013678</name>
</gene>
<dbReference type="Pfam" id="PF00379">
    <property type="entry name" value="Chitin_bind_4"/>
    <property type="match status" value="1"/>
</dbReference>
<dbReference type="GO" id="GO:0062129">
    <property type="term" value="C:chitin-based extracellular matrix"/>
    <property type="evidence" value="ECO:0007669"/>
    <property type="project" value="TreeGrafter"/>
</dbReference>
<comment type="caution">
    <text evidence="3">The sequence shown here is derived from an EMBL/GenBank/DDBJ whole genome shotgun (WGS) entry which is preliminary data.</text>
</comment>
<accession>A0AAW0SPA4</accession>
<evidence type="ECO:0000256" key="1">
    <source>
        <dbReference type="ARBA" id="ARBA00022460"/>
    </source>
</evidence>
<dbReference type="PANTHER" id="PTHR10380">
    <property type="entry name" value="CUTICLE PROTEIN"/>
    <property type="match status" value="1"/>
</dbReference>
<evidence type="ECO:0000313" key="3">
    <source>
        <dbReference type="EMBL" id="KAK8377194.1"/>
    </source>
</evidence>
<keyword evidence="4" id="KW-1185">Reference proteome</keyword>
<dbReference type="Proteomes" id="UP001487740">
    <property type="component" value="Unassembled WGS sequence"/>
</dbReference>
<dbReference type="InterPro" id="IPR050468">
    <property type="entry name" value="Cuticle_Struct_Prot"/>
</dbReference>
<dbReference type="EMBL" id="JARAKH010000047">
    <property type="protein sequence ID" value="KAK8377194.1"/>
    <property type="molecule type" value="Genomic_DNA"/>
</dbReference>
<dbReference type="AlphaFoldDB" id="A0AAW0SPA4"/>
<dbReference type="PRINTS" id="PR00947">
    <property type="entry name" value="CUTICLE"/>
</dbReference>
<organism evidence="3 4">
    <name type="scientific">Scylla paramamosain</name>
    <name type="common">Mud crab</name>
    <dbReference type="NCBI Taxonomy" id="85552"/>
    <lineage>
        <taxon>Eukaryota</taxon>
        <taxon>Metazoa</taxon>
        <taxon>Ecdysozoa</taxon>
        <taxon>Arthropoda</taxon>
        <taxon>Crustacea</taxon>
        <taxon>Multicrustacea</taxon>
        <taxon>Malacostraca</taxon>
        <taxon>Eumalacostraca</taxon>
        <taxon>Eucarida</taxon>
        <taxon>Decapoda</taxon>
        <taxon>Pleocyemata</taxon>
        <taxon>Brachyura</taxon>
        <taxon>Eubrachyura</taxon>
        <taxon>Portunoidea</taxon>
        <taxon>Portunidae</taxon>
        <taxon>Portuninae</taxon>
        <taxon>Scylla</taxon>
    </lineage>
</organism>
<dbReference type="InterPro" id="IPR031311">
    <property type="entry name" value="CHIT_BIND_RR_consensus"/>
</dbReference>
<evidence type="ECO:0000313" key="4">
    <source>
        <dbReference type="Proteomes" id="UP001487740"/>
    </source>
</evidence>
<dbReference type="InterPro" id="IPR000618">
    <property type="entry name" value="Insect_cuticle"/>
</dbReference>
<dbReference type="GO" id="GO:0008010">
    <property type="term" value="F:structural constituent of chitin-based larval cuticle"/>
    <property type="evidence" value="ECO:0007669"/>
    <property type="project" value="TreeGrafter"/>
</dbReference>
<name>A0AAW0SPA4_SCYPA</name>
<sequence>MYISHCRASLTMRDTSGGLVCCCRPLPSPARHAAAALISGYANNCGFSFSAWPPLPPSAPQSPQLQGFQEVERPTAILEEHHEVRGDGNFNYGYQSENGIVVEVSGEPGEQGQNRVKGMYRFPLPNGTIAEVTYTADEGGFKANSPLLPPVPQHAKEQIIIAKQQEAQGIVFE</sequence>
<keyword evidence="1 2" id="KW-0193">Cuticle</keyword>
<dbReference type="PANTHER" id="PTHR10380:SF173">
    <property type="entry name" value="CUTICULAR PROTEIN 47EF, ISOFORM C-RELATED"/>
    <property type="match status" value="1"/>
</dbReference>
<dbReference type="PROSITE" id="PS51155">
    <property type="entry name" value="CHIT_BIND_RR_2"/>
    <property type="match status" value="1"/>
</dbReference>